<feature type="compositionally biased region" description="Basic and acidic residues" evidence="4">
    <location>
        <begin position="254"/>
        <end position="272"/>
    </location>
</feature>
<protein>
    <recommendedName>
        <fullName evidence="5">HMG box domain-containing protein</fullName>
    </recommendedName>
</protein>
<dbReference type="CDD" id="cd01389">
    <property type="entry name" value="HMG-box_ROX1-like"/>
    <property type="match status" value="1"/>
</dbReference>
<feature type="region of interest" description="Disordered" evidence="4">
    <location>
        <begin position="139"/>
        <end position="171"/>
    </location>
</feature>
<dbReference type="Proteomes" id="UP000815677">
    <property type="component" value="Unassembled WGS sequence"/>
</dbReference>
<dbReference type="InterPro" id="IPR009071">
    <property type="entry name" value="HMG_box_dom"/>
</dbReference>
<evidence type="ECO:0000256" key="3">
    <source>
        <dbReference type="PROSITE-ProRule" id="PRU00267"/>
    </source>
</evidence>
<dbReference type="PROSITE" id="PS50118">
    <property type="entry name" value="HMG_BOX_2"/>
    <property type="match status" value="1"/>
</dbReference>
<dbReference type="InterPro" id="IPR036910">
    <property type="entry name" value="HMG_box_dom_sf"/>
</dbReference>
<feature type="domain" description="HMG box" evidence="5">
    <location>
        <begin position="168"/>
        <end position="237"/>
    </location>
</feature>
<evidence type="ECO:0000256" key="1">
    <source>
        <dbReference type="ARBA" id="ARBA00023125"/>
    </source>
</evidence>
<gene>
    <name evidence="6" type="ORF">MCHLO_12087</name>
</gene>
<evidence type="ECO:0000256" key="4">
    <source>
        <dbReference type="SAM" id="MobiDB-lite"/>
    </source>
</evidence>
<organism evidence="6 7">
    <name type="scientific">Mycena chlorophos</name>
    <name type="common">Agaric fungus</name>
    <name type="synonym">Agaricus chlorophos</name>
    <dbReference type="NCBI Taxonomy" id="658473"/>
    <lineage>
        <taxon>Eukaryota</taxon>
        <taxon>Fungi</taxon>
        <taxon>Dikarya</taxon>
        <taxon>Basidiomycota</taxon>
        <taxon>Agaricomycotina</taxon>
        <taxon>Agaricomycetes</taxon>
        <taxon>Agaricomycetidae</taxon>
        <taxon>Agaricales</taxon>
        <taxon>Marasmiineae</taxon>
        <taxon>Mycenaceae</taxon>
        <taxon>Mycena</taxon>
    </lineage>
</organism>
<dbReference type="Gene3D" id="1.10.30.10">
    <property type="entry name" value="High mobility group box domain"/>
    <property type="match status" value="1"/>
</dbReference>
<keyword evidence="7" id="KW-1185">Reference proteome</keyword>
<evidence type="ECO:0000256" key="2">
    <source>
        <dbReference type="ARBA" id="ARBA00023242"/>
    </source>
</evidence>
<dbReference type="SMART" id="SM00398">
    <property type="entry name" value="HMG"/>
    <property type="match status" value="1"/>
</dbReference>
<name>A0ABQ0LW57_MYCCL</name>
<feature type="region of interest" description="Disordered" evidence="4">
    <location>
        <begin position="315"/>
        <end position="359"/>
    </location>
</feature>
<keyword evidence="1 3" id="KW-0238">DNA-binding</keyword>
<dbReference type="PANTHER" id="PTHR45789">
    <property type="entry name" value="FI18025P1"/>
    <property type="match status" value="1"/>
</dbReference>
<feature type="non-terminal residue" evidence="6">
    <location>
        <position position="1"/>
    </location>
</feature>
<feature type="region of interest" description="Disordered" evidence="4">
    <location>
        <begin position="233"/>
        <end position="272"/>
    </location>
</feature>
<evidence type="ECO:0000313" key="6">
    <source>
        <dbReference type="EMBL" id="GAT55306.1"/>
    </source>
</evidence>
<evidence type="ECO:0000259" key="5">
    <source>
        <dbReference type="PROSITE" id="PS50118"/>
    </source>
</evidence>
<dbReference type="InterPro" id="IPR051356">
    <property type="entry name" value="SOX/SOX-like_TF"/>
</dbReference>
<dbReference type="SUPFAM" id="SSF47095">
    <property type="entry name" value="HMG-box"/>
    <property type="match status" value="1"/>
</dbReference>
<evidence type="ECO:0000313" key="7">
    <source>
        <dbReference type="Proteomes" id="UP000815677"/>
    </source>
</evidence>
<dbReference type="PANTHER" id="PTHR45789:SF2">
    <property type="entry name" value="FI18025P1"/>
    <property type="match status" value="1"/>
</dbReference>
<dbReference type="EMBL" id="DF848972">
    <property type="protein sequence ID" value="GAT55306.1"/>
    <property type="molecule type" value="Genomic_DNA"/>
</dbReference>
<dbReference type="Pfam" id="PF00505">
    <property type="entry name" value="HMG_box"/>
    <property type="match status" value="1"/>
</dbReference>
<keyword evidence="2 3" id="KW-0539">Nucleus</keyword>
<feature type="compositionally biased region" description="Low complexity" evidence="4">
    <location>
        <begin position="140"/>
        <end position="155"/>
    </location>
</feature>
<reference evidence="6" key="1">
    <citation type="submission" date="2014-09" db="EMBL/GenBank/DDBJ databases">
        <title>Genome sequence of the luminous mushroom Mycena chlorophos for searching fungal bioluminescence genes.</title>
        <authorList>
            <person name="Tanaka Y."/>
            <person name="Kasuga D."/>
            <person name="Oba Y."/>
            <person name="Hase S."/>
            <person name="Sato K."/>
            <person name="Oba Y."/>
            <person name="Sakakibara Y."/>
        </authorList>
    </citation>
    <scope>NUCLEOTIDE SEQUENCE</scope>
</reference>
<proteinExistence type="predicted"/>
<sequence>WTNVTNKVPQLKEKKNKSYYFGNKDAVRPRAAELSEVENSISWCIVVAPVSLRAGGGPLGGIAAAVAVWESAGSGDASDQHSLLSTVIISNGDPPMQAFECKVAPSVVAKMTWGVTMLPLCRFLPNAAPHTPFEIVQYPSIPDSTPVSRSSSQPTSRRRPRTRPASHIPRPPNAFILFRSAFIRDQHVSASVEGNHSTLSKIIGLTWQKLSPQERHVWHERARLVGERHRQQFPEYTFRPKAPKRAASGSLSSADRRSPARREQNTPEDPARYAKIASLLSAGTTGVALDLAMAEFDAARGPKAVKARFAEVVTDSSFKAPNEKPKPSRRASSEPVPGSPTEPSVEVPPTRSLSAGPSTAPLTTTLLEANDYFQIVDFSFPESAYQTEDWTASSEFEPYPADYTYYQAPNSTPIEYTPSFEYNTPIPDYYLPQTPGQDYAYEDANPVDYAPQSAEFYGGYPQFYEQSTV</sequence>
<accession>A0ABQ0LW57</accession>
<feature type="DNA-binding region" description="HMG box" evidence="3">
    <location>
        <begin position="168"/>
        <end position="237"/>
    </location>
</feature>